<keyword evidence="2" id="KW-1185">Reference proteome</keyword>
<evidence type="ECO:0000313" key="2">
    <source>
        <dbReference type="Proteomes" id="UP000706926"/>
    </source>
</evidence>
<gene>
    <name evidence="1" type="ORF">J2Z18_002069</name>
</gene>
<evidence type="ECO:0000313" key="1">
    <source>
        <dbReference type="EMBL" id="MBP1892967.1"/>
    </source>
</evidence>
<accession>A0ABS4FA84</accession>
<protein>
    <submittedName>
        <fullName evidence="1">Uncharacterized protein</fullName>
    </submittedName>
</protein>
<organism evidence="1 2">
    <name type="scientific">Paenibacillus lactis</name>
    <dbReference type="NCBI Taxonomy" id="228574"/>
    <lineage>
        <taxon>Bacteria</taxon>
        <taxon>Bacillati</taxon>
        <taxon>Bacillota</taxon>
        <taxon>Bacilli</taxon>
        <taxon>Bacillales</taxon>
        <taxon>Paenibacillaceae</taxon>
        <taxon>Paenibacillus</taxon>
    </lineage>
</organism>
<comment type="caution">
    <text evidence="1">The sequence shown here is derived from an EMBL/GenBank/DDBJ whole genome shotgun (WGS) entry which is preliminary data.</text>
</comment>
<reference evidence="1 2" key="1">
    <citation type="submission" date="2021-03" db="EMBL/GenBank/DDBJ databases">
        <title>Genomic Encyclopedia of Type Strains, Phase IV (KMG-IV): sequencing the most valuable type-strain genomes for metagenomic binning, comparative biology and taxonomic classification.</title>
        <authorList>
            <person name="Goeker M."/>
        </authorList>
    </citation>
    <scope>NUCLEOTIDE SEQUENCE [LARGE SCALE GENOMIC DNA]</scope>
    <source>
        <strain evidence="1 2">DSM 15596</strain>
    </source>
</reference>
<proteinExistence type="predicted"/>
<dbReference type="EMBL" id="JAGGKI010000004">
    <property type="protein sequence ID" value="MBP1892967.1"/>
    <property type="molecule type" value="Genomic_DNA"/>
</dbReference>
<name>A0ABS4FA84_9BACL</name>
<sequence length="26" mass="3174">MHLMLLKEFIAQRLLDLLKKNMMSKQ</sequence>
<dbReference type="Proteomes" id="UP000706926">
    <property type="component" value="Unassembled WGS sequence"/>
</dbReference>